<keyword evidence="3" id="KW-1185">Reference proteome</keyword>
<comment type="caution">
    <text evidence="2">The sequence shown here is derived from an EMBL/GenBank/DDBJ whole genome shotgun (WGS) entry which is preliminary data.</text>
</comment>
<feature type="region of interest" description="Disordered" evidence="1">
    <location>
        <begin position="1"/>
        <end position="125"/>
    </location>
</feature>
<evidence type="ECO:0000313" key="3">
    <source>
        <dbReference type="Proteomes" id="UP001348265"/>
    </source>
</evidence>
<evidence type="ECO:0000313" key="2">
    <source>
        <dbReference type="EMBL" id="MEF3115904.1"/>
    </source>
</evidence>
<feature type="compositionally biased region" description="Basic and acidic residues" evidence="1">
    <location>
        <begin position="40"/>
        <end position="66"/>
    </location>
</feature>
<evidence type="ECO:0000256" key="1">
    <source>
        <dbReference type="SAM" id="MobiDB-lite"/>
    </source>
</evidence>
<sequence length="162" mass="17740">MVRKKVEGDEDQRRAAAREARAAGEAPSARQVTTGASKQRTHEPEKAAHEERIAARHRGKQGEPHEPAPPPPERAAPLPSHGDGGRYTSAHEETLRALTEAQAEHGGDGVYLQDIARRSGRGPEETRLLVHDLVTTFRVASELQGVEDPDLGQRYEVKPRGQ</sequence>
<dbReference type="Proteomes" id="UP001348265">
    <property type="component" value="Unassembled WGS sequence"/>
</dbReference>
<dbReference type="EMBL" id="JAVFKM010000011">
    <property type="protein sequence ID" value="MEF3115904.1"/>
    <property type="molecule type" value="Genomic_DNA"/>
</dbReference>
<name>A0ABU7WWK1_9ACTN</name>
<organism evidence="2 3">
    <name type="scientific">Streptomyces chrestomyceticus</name>
    <dbReference type="NCBI Taxonomy" id="68185"/>
    <lineage>
        <taxon>Bacteria</taxon>
        <taxon>Bacillati</taxon>
        <taxon>Actinomycetota</taxon>
        <taxon>Actinomycetes</taxon>
        <taxon>Kitasatosporales</taxon>
        <taxon>Streptomycetaceae</taxon>
        <taxon>Streptomyces</taxon>
    </lineage>
</organism>
<dbReference type="RefSeq" id="WP_331787866.1">
    <property type="nucleotide sequence ID" value="NZ_JAVFKM010000011.1"/>
</dbReference>
<gene>
    <name evidence="2" type="ORF">RB636_22255</name>
</gene>
<reference evidence="2 3" key="1">
    <citation type="submission" date="2023-08" db="EMBL/GenBank/DDBJ databases">
        <authorList>
            <person name="Sharma P."/>
            <person name="Verma V."/>
            <person name="Mohan M.K."/>
            <person name="Dubey A.K."/>
        </authorList>
    </citation>
    <scope>NUCLEOTIDE SEQUENCE [LARGE SCALE GENOMIC DNA]</scope>
    <source>
        <strain evidence="2 3">ADP4</strain>
    </source>
</reference>
<proteinExistence type="predicted"/>
<accession>A0ABU7WWK1</accession>
<protein>
    <submittedName>
        <fullName evidence="2">Uncharacterized protein</fullName>
    </submittedName>
</protein>
<feature type="compositionally biased region" description="Basic and acidic residues" evidence="1">
    <location>
        <begin position="115"/>
        <end position="125"/>
    </location>
</feature>
<feature type="compositionally biased region" description="Basic and acidic residues" evidence="1">
    <location>
        <begin position="1"/>
        <end position="22"/>
    </location>
</feature>